<name>A0A9W8MND4_9AGAR</name>
<feature type="non-terminal residue" evidence="2">
    <location>
        <position position="1"/>
    </location>
</feature>
<dbReference type="Proteomes" id="UP001140091">
    <property type="component" value="Unassembled WGS sequence"/>
</dbReference>
<gene>
    <name evidence="2" type="ORF">H1R20_g746</name>
</gene>
<protein>
    <submittedName>
        <fullName evidence="2">Uncharacterized protein</fullName>
    </submittedName>
</protein>
<feature type="transmembrane region" description="Helical" evidence="1">
    <location>
        <begin position="41"/>
        <end position="69"/>
    </location>
</feature>
<comment type="caution">
    <text evidence="2">The sequence shown here is derived from an EMBL/GenBank/DDBJ whole genome shotgun (WGS) entry which is preliminary data.</text>
</comment>
<keyword evidence="1" id="KW-1133">Transmembrane helix</keyword>
<sequence length="154" mass="17099">MYWWILFCYSFGLEVLKSPTSSGSGNPQLSAYDLFFQRAMGWVALAMPVCLFAAGIVIGYVNLIWLVHYDEAPGKLDRRTFKNIMQSKPDSKTDSMDSKVSALPFRDQLVLGSSKLSLSTHWLDTSSCSITCYAADDGAGYYSALVHRIANFLA</sequence>
<evidence type="ECO:0000313" key="3">
    <source>
        <dbReference type="Proteomes" id="UP001140091"/>
    </source>
</evidence>
<keyword evidence="1" id="KW-0472">Membrane</keyword>
<proteinExistence type="predicted"/>
<organism evidence="2 3">
    <name type="scientific">Candolleomyces eurysporus</name>
    <dbReference type="NCBI Taxonomy" id="2828524"/>
    <lineage>
        <taxon>Eukaryota</taxon>
        <taxon>Fungi</taxon>
        <taxon>Dikarya</taxon>
        <taxon>Basidiomycota</taxon>
        <taxon>Agaricomycotina</taxon>
        <taxon>Agaricomycetes</taxon>
        <taxon>Agaricomycetidae</taxon>
        <taxon>Agaricales</taxon>
        <taxon>Agaricineae</taxon>
        <taxon>Psathyrellaceae</taxon>
        <taxon>Candolleomyces</taxon>
    </lineage>
</organism>
<reference evidence="2" key="1">
    <citation type="submission" date="2022-06" db="EMBL/GenBank/DDBJ databases">
        <title>Genome Sequence of Candolleomyces eurysporus.</title>
        <authorList>
            <person name="Buettner E."/>
        </authorList>
    </citation>
    <scope>NUCLEOTIDE SEQUENCE</scope>
    <source>
        <strain evidence="2">VTCC 930004</strain>
    </source>
</reference>
<keyword evidence="3" id="KW-1185">Reference proteome</keyword>
<dbReference type="AlphaFoldDB" id="A0A9W8MND4"/>
<accession>A0A9W8MND4</accession>
<evidence type="ECO:0000256" key="1">
    <source>
        <dbReference type="SAM" id="Phobius"/>
    </source>
</evidence>
<evidence type="ECO:0000313" key="2">
    <source>
        <dbReference type="EMBL" id="KAJ2936352.1"/>
    </source>
</evidence>
<dbReference type="EMBL" id="JANBPK010000088">
    <property type="protein sequence ID" value="KAJ2936352.1"/>
    <property type="molecule type" value="Genomic_DNA"/>
</dbReference>
<keyword evidence="1" id="KW-0812">Transmembrane</keyword>